<evidence type="ECO:0000313" key="3">
    <source>
        <dbReference type="EMBL" id="PLW12953.1"/>
    </source>
</evidence>
<evidence type="ECO:0000256" key="1">
    <source>
        <dbReference type="ARBA" id="ARBA00005578"/>
    </source>
</evidence>
<comment type="similarity">
    <text evidence="1 2">Belongs to the BolA/IbaG family.</text>
</comment>
<dbReference type="AlphaFoldDB" id="A0A2N5SI95"/>
<dbReference type="SUPFAM" id="SSF82657">
    <property type="entry name" value="BolA-like"/>
    <property type="match status" value="1"/>
</dbReference>
<dbReference type="InterPro" id="IPR052275">
    <property type="entry name" value="Mt_Fe-S_assembly_factor"/>
</dbReference>
<dbReference type="InterPro" id="IPR036065">
    <property type="entry name" value="BolA-like_sf"/>
</dbReference>
<dbReference type="EMBL" id="PGCJ01000965">
    <property type="protein sequence ID" value="PLW12953.1"/>
    <property type="molecule type" value="Genomic_DNA"/>
</dbReference>
<protein>
    <recommendedName>
        <fullName evidence="5">BolA family transcriptional regulator</fullName>
    </recommendedName>
</protein>
<dbReference type="PANTHER" id="PTHR46188">
    <property type="entry name" value="BOLA-LIKE PROTEIN 3"/>
    <property type="match status" value="1"/>
</dbReference>
<name>A0A2N5SI95_9BASI</name>
<comment type="caution">
    <text evidence="3">The sequence shown here is derived from an EMBL/GenBank/DDBJ whole genome shotgun (WGS) entry which is preliminary data.</text>
</comment>
<dbReference type="STRING" id="200324.A0A2N5SI95"/>
<evidence type="ECO:0000313" key="4">
    <source>
        <dbReference type="Proteomes" id="UP000235388"/>
    </source>
</evidence>
<gene>
    <name evidence="3" type="ORF">PCANC_17791</name>
</gene>
<dbReference type="PANTHER" id="PTHR46188:SF1">
    <property type="entry name" value="BOLA-LIKE PROTEIN 3"/>
    <property type="match status" value="1"/>
</dbReference>
<dbReference type="Gene3D" id="3.30.300.90">
    <property type="entry name" value="BolA-like"/>
    <property type="match status" value="1"/>
</dbReference>
<evidence type="ECO:0008006" key="5">
    <source>
        <dbReference type="Google" id="ProtNLM"/>
    </source>
</evidence>
<sequence>MKIAILRAREDDENWKDRRTMMRMKTTARLFLCSAGPAPLRPLTPLTPYRGAVLRAAGHRQYYRPAWCDLHGRDAGAAAGLALLRHRTGRLMMACANDDAHVYSNVPRRSSSSEATPLSPDSTHQSISRKLALRFPNASVLRVEDVSGGCGSFFVVEVTDGSFVGLSTLKQHQLINRTLAEDIDKIHGLQYLDVLFMDASSAAPLPIRTAVPAQGKEEA</sequence>
<evidence type="ECO:0000256" key="2">
    <source>
        <dbReference type="RuleBase" id="RU003860"/>
    </source>
</evidence>
<dbReference type="GO" id="GO:0005759">
    <property type="term" value="C:mitochondrial matrix"/>
    <property type="evidence" value="ECO:0007669"/>
    <property type="project" value="TreeGrafter"/>
</dbReference>
<dbReference type="InterPro" id="IPR002634">
    <property type="entry name" value="BolA"/>
</dbReference>
<keyword evidence="4" id="KW-1185">Reference proteome</keyword>
<dbReference type="Proteomes" id="UP000235388">
    <property type="component" value="Unassembled WGS sequence"/>
</dbReference>
<accession>A0A2N5SI95</accession>
<proteinExistence type="inferred from homology"/>
<dbReference type="OrthoDB" id="203381at2759"/>
<organism evidence="3 4">
    <name type="scientific">Puccinia coronata f. sp. avenae</name>
    <dbReference type="NCBI Taxonomy" id="200324"/>
    <lineage>
        <taxon>Eukaryota</taxon>
        <taxon>Fungi</taxon>
        <taxon>Dikarya</taxon>
        <taxon>Basidiomycota</taxon>
        <taxon>Pucciniomycotina</taxon>
        <taxon>Pucciniomycetes</taxon>
        <taxon>Pucciniales</taxon>
        <taxon>Pucciniaceae</taxon>
        <taxon>Puccinia</taxon>
    </lineage>
</organism>
<reference evidence="3 4" key="1">
    <citation type="submission" date="2017-11" db="EMBL/GenBank/DDBJ databases">
        <title>De novo assembly and phasing of dikaryotic genomes from two isolates of Puccinia coronata f. sp. avenae, the causal agent of oat crown rust.</title>
        <authorList>
            <person name="Miller M.E."/>
            <person name="Zhang Y."/>
            <person name="Omidvar V."/>
            <person name="Sperschneider J."/>
            <person name="Schwessinger B."/>
            <person name="Raley C."/>
            <person name="Palmer J.M."/>
            <person name="Garnica D."/>
            <person name="Upadhyaya N."/>
            <person name="Rathjen J."/>
            <person name="Taylor J.M."/>
            <person name="Park R.F."/>
            <person name="Dodds P.N."/>
            <person name="Hirsch C.D."/>
            <person name="Kianian S.F."/>
            <person name="Figueroa M."/>
        </authorList>
    </citation>
    <scope>NUCLEOTIDE SEQUENCE [LARGE SCALE GENOMIC DNA]</scope>
    <source>
        <strain evidence="3">12NC29</strain>
    </source>
</reference>
<dbReference type="Pfam" id="PF01722">
    <property type="entry name" value="BolA"/>
    <property type="match status" value="1"/>
</dbReference>